<evidence type="ECO:0000313" key="2">
    <source>
        <dbReference type="Proteomes" id="UP000188318"/>
    </source>
</evidence>
<dbReference type="Proteomes" id="UP000188318">
    <property type="component" value="Unassembled WGS sequence"/>
</dbReference>
<sequence length="66" mass="7518">MPNLPATPAVLSAWYQTLDADGRYEIADTKILMAMYEITQDLFREFIAPFSAYVPQIIGPICLHER</sequence>
<reference evidence="2" key="1">
    <citation type="journal article" date="2017" name="Genome Biol.">
        <title>Comparative genomics reveals high biological diversity and specific adaptations in the industrially and medically important fungal genus Aspergillus.</title>
        <authorList>
            <person name="de Vries R.P."/>
            <person name="Riley R."/>
            <person name="Wiebenga A."/>
            <person name="Aguilar-Osorio G."/>
            <person name="Amillis S."/>
            <person name="Uchima C.A."/>
            <person name="Anderluh G."/>
            <person name="Asadollahi M."/>
            <person name="Askin M."/>
            <person name="Barry K."/>
            <person name="Battaglia E."/>
            <person name="Bayram O."/>
            <person name="Benocci T."/>
            <person name="Braus-Stromeyer S.A."/>
            <person name="Caldana C."/>
            <person name="Canovas D."/>
            <person name="Cerqueira G.C."/>
            <person name="Chen F."/>
            <person name="Chen W."/>
            <person name="Choi C."/>
            <person name="Clum A."/>
            <person name="Dos Santos R.A."/>
            <person name="Damasio A.R."/>
            <person name="Diallinas G."/>
            <person name="Emri T."/>
            <person name="Fekete E."/>
            <person name="Flipphi M."/>
            <person name="Freyberg S."/>
            <person name="Gallo A."/>
            <person name="Gournas C."/>
            <person name="Habgood R."/>
            <person name="Hainaut M."/>
            <person name="Harispe M.L."/>
            <person name="Henrissat B."/>
            <person name="Hilden K.S."/>
            <person name="Hope R."/>
            <person name="Hossain A."/>
            <person name="Karabika E."/>
            <person name="Karaffa L."/>
            <person name="Karanyi Z."/>
            <person name="Krasevec N."/>
            <person name="Kuo A."/>
            <person name="Kusch H."/>
            <person name="LaButti K."/>
            <person name="Lagendijk E.L."/>
            <person name="Lapidus A."/>
            <person name="Levasseur A."/>
            <person name="Lindquist E."/>
            <person name="Lipzen A."/>
            <person name="Logrieco A.F."/>
            <person name="MacCabe A."/>
            <person name="Maekelae M.R."/>
            <person name="Malavazi I."/>
            <person name="Melin P."/>
            <person name="Meyer V."/>
            <person name="Mielnichuk N."/>
            <person name="Miskei M."/>
            <person name="Molnar A.P."/>
            <person name="Mule G."/>
            <person name="Ngan C.Y."/>
            <person name="Orejas M."/>
            <person name="Orosz E."/>
            <person name="Ouedraogo J.P."/>
            <person name="Overkamp K.M."/>
            <person name="Park H.-S."/>
            <person name="Perrone G."/>
            <person name="Piumi F."/>
            <person name="Punt P.J."/>
            <person name="Ram A.F."/>
            <person name="Ramon A."/>
            <person name="Rauscher S."/>
            <person name="Record E."/>
            <person name="Riano-Pachon D.M."/>
            <person name="Robert V."/>
            <person name="Roehrig J."/>
            <person name="Ruller R."/>
            <person name="Salamov A."/>
            <person name="Salih N.S."/>
            <person name="Samson R.A."/>
            <person name="Sandor E."/>
            <person name="Sanguinetti M."/>
            <person name="Schuetze T."/>
            <person name="Sepcic K."/>
            <person name="Shelest E."/>
            <person name="Sherlock G."/>
            <person name="Sophianopoulou V."/>
            <person name="Squina F.M."/>
            <person name="Sun H."/>
            <person name="Susca A."/>
            <person name="Todd R.B."/>
            <person name="Tsang A."/>
            <person name="Unkles S.E."/>
            <person name="van de Wiele N."/>
            <person name="van Rossen-Uffink D."/>
            <person name="Oliveira J.V."/>
            <person name="Vesth T.C."/>
            <person name="Visser J."/>
            <person name="Yu J.-H."/>
            <person name="Zhou M."/>
            <person name="Andersen M.R."/>
            <person name="Archer D.B."/>
            <person name="Baker S.E."/>
            <person name="Benoit I."/>
            <person name="Brakhage A.A."/>
            <person name="Braus G.H."/>
            <person name="Fischer R."/>
            <person name="Frisvad J.C."/>
            <person name="Goldman G.H."/>
            <person name="Houbraken J."/>
            <person name="Oakley B."/>
            <person name="Pocsi I."/>
            <person name="Scazzocchio C."/>
            <person name="Seiboth B."/>
            <person name="vanKuyk P.A."/>
            <person name="Wortman J."/>
            <person name="Dyer P.S."/>
            <person name="Grigoriev I.V."/>
        </authorList>
    </citation>
    <scope>NUCLEOTIDE SEQUENCE [LARGE SCALE GENOMIC DNA]</scope>
    <source>
        <strain evidence="2">ITEM 5010</strain>
    </source>
</reference>
<protein>
    <submittedName>
        <fullName evidence="1">Uncharacterized protein</fullName>
    </submittedName>
</protein>
<dbReference type="AlphaFoldDB" id="A0A1R3R7E0"/>
<evidence type="ECO:0000313" key="1">
    <source>
        <dbReference type="EMBL" id="OOF90415.1"/>
    </source>
</evidence>
<dbReference type="VEuPathDB" id="FungiDB:ASPCADRAFT_10668"/>
<dbReference type="EMBL" id="KV907525">
    <property type="protein sequence ID" value="OOF90415.1"/>
    <property type="molecule type" value="Genomic_DNA"/>
</dbReference>
<accession>A0A1R3R7E0</accession>
<organism evidence="1 2">
    <name type="scientific">Aspergillus carbonarius (strain ITEM 5010)</name>
    <dbReference type="NCBI Taxonomy" id="602072"/>
    <lineage>
        <taxon>Eukaryota</taxon>
        <taxon>Fungi</taxon>
        <taxon>Dikarya</taxon>
        <taxon>Ascomycota</taxon>
        <taxon>Pezizomycotina</taxon>
        <taxon>Eurotiomycetes</taxon>
        <taxon>Eurotiomycetidae</taxon>
        <taxon>Eurotiales</taxon>
        <taxon>Aspergillaceae</taxon>
        <taxon>Aspergillus</taxon>
        <taxon>Aspergillus subgen. Circumdati</taxon>
    </lineage>
</organism>
<keyword evidence="2" id="KW-1185">Reference proteome</keyword>
<proteinExistence type="predicted"/>
<name>A0A1R3R7E0_ASPC5</name>
<gene>
    <name evidence="1" type="ORF">ASPCADRAFT_10668</name>
</gene>